<gene>
    <name evidence="1" type="ORF">SAMN05216464_115168</name>
</gene>
<organism evidence="1 2">
    <name type="scientific">Mucilaginibacter pineti</name>
    <dbReference type="NCBI Taxonomy" id="1391627"/>
    <lineage>
        <taxon>Bacteria</taxon>
        <taxon>Pseudomonadati</taxon>
        <taxon>Bacteroidota</taxon>
        <taxon>Sphingobacteriia</taxon>
        <taxon>Sphingobacteriales</taxon>
        <taxon>Sphingobacteriaceae</taxon>
        <taxon>Mucilaginibacter</taxon>
    </lineage>
</organism>
<dbReference type="EMBL" id="FNAI01000015">
    <property type="protein sequence ID" value="SDF30312.1"/>
    <property type="molecule type" value="Genomic_DNA"/>
</dbReference>
<name>A0A1G7JZM6_9SPHI</name>
<protein>
    <submittedName>
        <fullName evidence="1">PRTRC system protein B</fullName>
    </submittedName>
</protein>
<keyword evidence="2" id="KW-1185">Reference proteome</keyword>
<sequence length="247" mass="28083">MNNITDNFNDIYVPYKALLIYNCKRENDRNINMDEANSVYVESYDIGLRGNPVNAHPLTLTESIALAELLQSSAEMQNGFLKSKGLLPNNLLYVNADSNGFALWYTPPQQRDLFFVESLGIPCGKGYVPAMVWKATRDKLRVFALKGKSKPTGKTGLYHAPFFNTYQDGSVCMGNVNINIDRNTRLEDFMAQWEAYFFGSYFSHMLGGETRTRKNIVHLWKNQTTSTDKFPDDTLFACGLNLNQLIR</sequence>
<proteinExistence type="predicted"/>
<dbReference type="AlphaFoldDB" id="A0A1G7JZM6"/>
<dbReference type="OrthoDB" id="1030341at2"/>
<dbReference type="Proteomes" id="UP000199072">
    <property type="component" value="Unassembled WGS sequence"/>
</dbReference>
<dbReference type="RefSeq" id="WP_091154469.1">
    <property type="nucleotide sequence ID" value="NZ_FNAI01000015.1"/>
</dbReference>
<reference evidence="1 2" key="1">
    <citation type="submission" date="2016-10" db="EMBL/GenBank/DDBJ databases">
        <authorList>
            <person name="de Groot N.N."/>
        </authorList>
    </citation>
    <scope>NUCLEOTIDE SEQUENCE [LARGE SCALE GENOMIC DNA]</scope>
    <source>
        <strain evidence="1 2">47C3B</strain>
    </source>
</reference>
<dbReference type="Pfam" id="PF14460">
    <property type="entry name" value="Prok-E2_D"/>
    <property type="match status" value="1"/>
</dbReference>
<evidence type="ECO:0000313" key="2">
    <source>
        <dbReference type="Proteomes" id="UP000199072"/>
    </source>
</evidence>
<accession>A0A1G7JZM6</accession>
<dbReference type="STRING" id="1391627.SAMN05216464_115168"/>
<dbReference type="InterPro" id="IPR032787">
    <property type="entry name" value="Prok-E2_D"/>
</dbReference>
<evidence type="ECO:0000313" key="1">
    <source>
        <dbReference type="EMBL" id="SDF30312.1"/>
    </source>
</evidence>